<sequence length="489" mass="53295">MDETQPLLASANILVPEQPQTTGQRIIEFHPDGDSENPLEWKKPYKWFIVLLLAFMAFTVTFTCIGVVPVAGRIVEDLDGRPSKSASVLLVTIWELGEAAGPLLIAPLSELYGRYPVFNVANILFIVGVAITALSENSHVFIFARFLTGIAVASNVLNPAIIGDMFPSEERGSGMSLIMLAPLLGGAVGPAIAGAIAESSGWRRIMWMSLILASVAELAFLTLFRETYKVPILQRKAARLRQETGDESLKTAFDNEVSEVESALWNSIMRPSKVFLGSPVLQIMSLYGGVVFSFFYIMSTTLPDILQDIYEFPPALTGTSFMTFSVGSTIGVIVCNLLLDRIYVRMGNENDGKLEPENRLPLVIFGAFCLPAIITLYGFIAQEHWPVALMLISVGALGFLVILGLVPVMSYVVDAFGLYSASAMTAVLITRCLMGTFMPLATAPLTNKLGYGFGFLVLASLVLVVAPIPVFVMRYGARWRSRSEYSKGD</sequence>
<dbReference type="PANTHER" id="PTHR23502">
    <property type="entry name" value="MAJOR FACILITATOR SUPERFAMILY"/>
    <property type="match status" value="1"/>
</dbReference>
<feature type="transmembrane region" description="Helical" evidence="6">
    <location>
        <begin position="449"/>
        <end position="472"/>
    </location>
</feature>
<keyword evidence="4 6" id="KW-0472">Membrane</keyword>
<dbReference type="InterPro" id="IPR011701">
    <property type="entry name" value="MFS"/>
</dbReference>
<dbReference type="Gene3D" id="1.20.1250.20">
    <property type="entry name" value="MFS general substrate transporter like domains"/>
    <property type="match status" value="1"/>
</dbReference>
<evidence type="ECO:0000256" key="4">
    <source>
        <dbReference type="ARBA" id="ARBA00023136"/>
    </source>
</evidence>
<feature type="transmembrane region" description="Helical" evidence="6">
    <location>
        <begin position="47"/>
        <end position="68"/>
    </location>
</feature>
<comment type="subcellular location">
    <subcellularLocation>
        <location evidence="1">Membrane</location>
        <topology evidence="1">Multi-pass membrane protein</topology>
    </subcellularLocation>
</comment>
<feature type="transmembrane region" description="Helical" evidence="6">
    <location>
        <begin position="88"/>
        <end position="108"/>
    </location>
</feature>
<evidence type="ECO:0000256" key="3">
    <source>
        <dbReference type="ARBA" id="ARBA00022989"/>
    </source>
</evidence>
<feature type="transmembrane region" description="Helical" evidence="6">
    <location>
        <begin position="115"/>
        <end position="134"/>
    </location>
</feature>
<proteinExistence type="inferred from homology"/>
<comment type="caution">
    <text evidence="8">The sequence shown here is derived from an EMBL/GenBank/DDBJ whole genome shotgun (WGS) entry which is preliminary data.</text>
</comment>
<name>A0A9P4IC62_9PEZI</name>
<feature type="transmembrane region" description="Helical" evidence="6">
    <location>
        <begin position="360"/>
        <end position="381"/>
    </location>
</feature>
<feature type="transmembrane region" description="Helical" evidence="6">
    <location>
        <begin position="140"/>
        <end position="162"/>
    </location>
</feature>
<evidence type="ECO:0000256" key="2">
    <source>
        <dbReference type="ARBA" id="ARBA00022692"/>
    </source>
</evidence>
<gene>
    <name evidence="8" type="ORF">NA57DRAFT_79285</name>
</gene>
<reference evidence="8" key="1">
    <citation type="journal article" date="2020" name="Stud. Mycol.">
        <title>101 Dothideomycetes genomes: a test case for predicting lifestyles and emergence of pathogens.</title>
        <authorList>
            <person name="Haridas S."/>
            <person name="Albert R."/>
            <person name="Binder M."/>
            <person name="Bloem J."/>
            <person name="Labutti K."/>
            <person name="Salamov A."/>
            <person name="Andreopoulos B."/>
            <person name="Baker S."/>
            <person name="Barry K."/>
            <person name="Bills G."/>
            <person name="Bluhm B."/>
            <person name="Cannon C."/>
            <person name="Castanera R."/>
            <person name="Culley D."/>
            <person name="Daum C."/>
            <person name="Ezra D."/>
            <person name="Gonzalez J."/>
            <person name="Henrissat B."/>
            <person name="Kuo A."/>
            <person name="Liang C."/>
            <person name="Lipzen A."/>
            <person name="Lutzoni F."/>
            <person name="Magnuson J."/>
            <person name="Mondo S."/>
            <person name="Nolan M."/>
            <person name="Ohm R."/>
            <person name="Pangilinan J."/>
            <person name="Park H.-J."/>
            <person name="Ramirez L."/>
            <person name="Alfaro M."/>
            <person name="Sun H."/>
            <person name="Tritt A."/>
            <person name="Yoshinaga Y."/>
            <person name="Zwiers L.-H."/>
            <person name="Turgeon B."/>
            <person name="Goodwin S."/>
            <person name="Spatafora J."/>
            <person name="Crous P."/>
            <person name="Grigoriev I."/>
        </authorList>
    </citation>
    <scope>NUCLEOTIDE SEQUENCE</scope>
    <source>
        <strain evidence="8">CBS 133067</strain>
    </source>
</reference>
<evidence type="ECO:0000256" key="5">
    <source>
        <dbReference type="ARBA" id="ARBA00038347"/>
    </source>
</evidence>
<dbReference type="OrthoDB" id="5296287at2759"/>
<accession>A0A9P4IC62</accession>
<dbReference type="Pfam" id="PF07690">
    <property type="entry name" value="MFS_1"/>
    <property type="match status" value="1"/>
</dbReference>
<dbReference type="PANTHER" id="PTHR23502:SF163">
    <property type="entry name" value="MAJOR FACILITATOR SUPERFAMILY (MFS) PROFILE DOMAIN-CONTAINING PROTEIN"/>
    <property type="match status" value="1"/>
</dbReference>
<evidence type="ECO:0000313" key="8">
    <source>
        <dbReference type="EMBL" id="KAF2095566.1"/>
    </source>
</evidence>
<evidence type="ECO:0000313" key="9">
    <source>
        <dbReference type="Proteomes" id="UP000799772"/>
    </source>
</evidence>
<dbReference type="EMBL" id="ML978131">
    <property type="protein sequence ID" value="KAF2095566.1"/>
    <property type="molecule type" value="Genomic_DNA"/>
</dbReference>
<dbReference type="PROSITE" id="PS50850">
    <property type="entry name" value="MFS"/>
    <property type="match status" value="1"/>
</dbReference>
<keyword evidence="3 6" id="KW-1133">Transmembrane helix</keyword>
<evidence type="ECO:0000259" key="7">
    <source>
        <dbReference type="PROSITE" id="PS50850"/>
    </source>
</evidence>
<dbReference type="GO" id="GO:0022857">
    <property type="term" value="F:transmembrane transporter activity"/>
    <property type="evidence" value="ECO:0007669"/>
    <property type="project" value="InterPro"/>
</dbReference>
<protein>
    <submittedName>
        <fullName evidence="8">Major facilitator superfamily transporter</fullName>
    </submittedName>
</protein>
<dbReference type="InterPro" id="IPR020846">
    <property type="entry name" value="MFS_dom"/>
</dbReference>
<keyword evidence="9" id="KW-1185">Reference proteome</keyword>
<keyword evidence="2 6" id="KW-0812">Transmembrane</keyword>
<dbReference type="FunFam" id="1.20.1250.20:FF:000509">
    <property type="entry name" value="MFS general substrate transporter"/>
    <property type="match status" value="1"/>
</dbReference>
<dbReference type="SUPFAM" id="SSF103473">
    <property type="entry name" value="MFS general substrate transporter"/>
    <property type="match status" value="1"/>
</dbReference>
<feature type="transmembrane region" description="Helical" evidence="6">
    <location>
        <begin position="274"/>
        <end position="298"/>
    </location>
</feature>
<feature type="transmembrane region" description="Helical" evidence="6">
    <location>
        <begin position="205"/>
        <end position="224"/>
    </location>
</feature>
<dbReference type="AlphaFoldDB" id="A0A9P4IC62"/>
<feature type="transmembrane region" description="Helical" evidence="6">
    <location>
        <begin position="318"/>
        <end position="339"/>
    </location>
</feature>
<feature type="transmembrane region" description="Helical" evidence="6">
    <location>
        <begin position="174"/>
        <end position="193"/>
    </location>
</feature>
<dbReference type="GO" id="GO:0016020">
    <property type="term" value="C:membrane"/>
    <property type="evidence" value="ECO:0007669"/>
    <property type="project" value="UniProtKB-SubCell"/>
</dbReference>
<feature type="transmembrane region" description="Helical" evidence="6">
    <location>
        <begin position="387"/>
        <end position="409"/>
    </location>
</feature>
<feature type="domain" description="Major facilitator superfamily (MFS) profile" evidence="7">
    <location>
        <begin position="49"/>
        <end position="477"/>
    </location>
</feature>
<evidence type="ECO:0000256" key="1">
    <source>
        <dbReference type="ARBA" id="ARBA00004141"/>
    </source>
</evidence>
<evidence type="ECO:0000256" key="6">
    <source>
        <dbReference type="SAM" id="Phobius"/>
    </source>
</evidence>
<dbReference type="InterPro" id="IPR036259">
    <property type="entry name" value="MFS_trans_sf"/>
</dbReference>
<dbReference type="Proteomes" id="UP000799772">
    <property type="component" value="Unassembled WGS sequence"/>
</dbReference>
<comment type="similarity">
    <text evidence="5">Belongs to the major facilitator superfamily. CAR1 family.</text>
</comment>
<organism evidence="8 9">
    <name type="scientific">Rhizodiscina lignyota</name>
    <dbReference type="NCBI Taxonomy" id="1504668"/>
    <lineage>
        <taxon>Eukaryota</taxon>
        <taxon>Fungi</taxon>
        <taxon>Dikarya</taxon>
        <taxon>Ascomycota</taxon>
        <taxon>Pezizomycotina</taxon>
        <taxon>Dothideomycetes</taxon>
        <taxon>Pleosporomycetidae</taxon>
        <taxon>Aulographales</taxon>
        <taxon>Rhizodiscinaceae</taxon>
        <taxon>Rhizodiscina</taxon>
    </lineage>
</organism>
<feature type="transmembrane region" description="Helical" evidence="6">
    <location>
        <begin position="416"/>
        <end position="437"/>
    </location>
</feature>